<accession>A0ABX1C4Q9</accession>
<name>A0ABX1C4Q9_9ACTN</name>
<protein>
    <submittedName>
        <fullName evidence="1">Uncharacterized protein</fullName>
    </submittedName>
</protein>
<reference evidence="1 2" key="1">
    <citation type="submission" date="2020-03" db="EMBL/GenBank/DDBJ databases">
        <title>Draft genome of Streptomyces sp. ventii, isolated from the Axial Seamount in the Pacific Ocean, and resequencing of the two type strains Streptomyces lonarensis strain NCL 716 and Streptomyces bohaiensis strain 11A07.</title>
        <authorList>
            <person name="Loughran R.M."/>
            <person name="Pfannmuller K.M."/>
            <person name="Wasson B.J."/>
            <person name="Deadmond M.C."/>
            <person name="Paddock B.E."/>
            <person name="Koyack M.J."/>
            <person name="Gallegos D.A."/>
            <person name="Mitchell E.A."/>
            <person name="Ushijima B."/>
            <person name="Saw J.H."/>
            <person name="Mcphail K.L."/>
            <person name="Videau P."/>
        </authorList>
    </citation>
    <scope>NUCLEOTIDE SEQUENCE [LARGE SCALE GENOMIC DNA]</scope>
    <source>
        <strain evidence="1 2">11A07</strain>
    </source>
</reference>
<evidence type="ECO:0000313" key="2">
    <source>
        <dbReference type="Proteomes" id="UP000727056"/>
    </source>
</evidence>
<dbReference type="EMBL" id="JAAVJC010000018">
    <property type="protein sequence ID" value="NJQ14206.1"/>
    <property type="molecule type" value="Genomic_DNA"/>
</dbReference>
<proteinExistence type="predicted"/>
<sequence>MQYHYVLVLDTGTATYDDRGVIDIDPDQVTRQDALEGRIAEIVAEEPDFAGAAVTTWHLAPNQL</sequence>
<organism evidence="1 2">
    <name type="scientific">Streptomyces bohaiensis</name>
    <dbReference type="NCBI Taxonomy" id="1431344"/>
    <lineage>
        <taxon>Bacteria</taxon>
        <taxon>Bacillati</taxon>
        <taxon>Actinomycetota</taxon>
        <taxon>Actinomycetes</taxon>
        <taxon>Kitasatosporales</taxon>
        <taxon>Streptomycetaceae</taxon>
        <taxon>Streptomyces</taxon>
    </lineage>
</organism>
<gene>
    <name evidence="1" type="ORF">HCN52_04455</name>
</gene>
<dbReference type="RefSeq" id="WP_168087038.1">
    <property type="nucleotide sequence ID" value="NZ_BHZH01000460.1"/>
</dbReference>
<comment type="caution">
    <text evidence="1">The sequence shown here is derived from an EMBL/GenBank/DDBJ whole genome shotgun (WGS) entry which is preliminary data.</text>
</comment>
<keyword evidence="2" id="KW-1185">Reference proteome</keyword>
<dbReference type="Proteomes" id="UP000727056">
    <property type="component" value="Unassembled WGS sequence"/>
</dbReference>
<evidence type="ECO:0000313" key="1">
    <source>
        <dbReference type="EMBL" id="NJQ14206.1"/>
    </source>
</evidence>